<dbReference type="AlphaFoldDB" id="A0A365MR34"/>
<accession>A0A365MR34</accession>
<gene>
    <name evidence="1" type="ORF">FPRO05_14313</name>
</gene>
<protein>
    <submittedName>
        <fullName evidence="1">Uncharacterized protein</fullName>
    </submittedName>
</protein>
<dbReference type="EMBL" id="PKMI01000057">
    <property type="protein sequence ID" value="RBA11003.1"/>
    <property type="molecule type" value="Genomic_DNA"/>
</dbReference>
<name>A0A365MR34_GIBIN</name>
<sequence length="104" mass="10880">MSTAPGSLVRNSANRFTAVFVINGLQSTFSATMNPSVQPFSSNNVTLTYNKASDLTGTRSYNGRIGPDDLALTLDNGVQITGTLNQPGIDPAASVDGSGVWEQN</sequence>
<reference evidence="1 2" key="1">
    <citation type="submission" date="2017-12" db="EMBL/GenBank/DDBJ databases">
        <title>Genome sequence of the mycotoxigenic crop pathogen Fusarium proliferatum, strain ITEM 2341 from Date Palm.</title>
        <authorList>
            <person name="Almiman B.F."/>
            <person name="Shittu T.A."/>
            <person name="Muthumeenakshi S."/>
            <person name="Baroncelli R."/>
            <person name="Sreenivasaprasada S."/>
        </authorList>
    </citation>
    <scope>NUCLEOTIDE SEQUENCE [LARGE SCALE GENOMIC DNA]</scope>
    <source>
        <strain evidence="1 2">ITEM 2341</strain>
    </source>
</reference>
<evidence type="ECO:0000313" key="1">
    <source>
        <dbReference type="EMBL" id="RBA11003.1"/>
    </source>
</evidence>
<comment type="caution">
    <text evidence="1">The sequence shown here is derived from an EMBL/GenBank/DDBJ whole genome shotgun (WGS) entry which is preliminary data.</text>
</comment>
<proteinExistence type="predicted"/>
<dbReference type="Proteomes" id="UP000251714">
    <property type="component" value="Unassembled WGS sequence"/>
</dbReference>
<evidence type="ECO:0000313" key="2">
    <source>
        <dbReference type="Proteomes" id="UP000251714"/>
    </source>
</evidence>
<organism evidence="1 2">
    <name type="scientific">Gibberella intermedia</name>
    <name type="common">Bulb rot disease fungus</name>
    <name type="synonym">Fusarium proliferatum</name>
    <dbReference type="NCBI Taxonomy" id="948311"/>
    <lineage>
        <taxon>Eukaryota</taxon>
        <taxon>Fungi</taxon>
        <taxon>Dikarya</taxon>
        <taxon>Ascomycota</taxon>
        <taxon>Pezizomycotina</taxon>
        <taxon>Sordariomycetes</taxon>
        <taxon>Hypocreomycetidae</taxon>
        <taxon>Hypocreales</taxon>
        <taxon>Nectriaceae</taxon>
        <taxon>Fusarium</taxon>
        <taxon>Fusarium fujikuroi species complex</taxon>
    </lineage>
</organism>